<gene>
    <name evidence="1" type="ORF">Nepgr_009131</name>
</gene>
<dbReference type="AlphaFoldDB" id="A0AAD3XK45"/>
<accession>A0AAD3XK45</accession>
<keyword evidence="2" id="KW-1185">Reference proteome</keyword>
<organism evidence="1 2">
    <name type="scientific">Nepenthes gracilis</name>
    <name type="common">Slender pitcher plant</name>
    <dbReference type="NCBI Taxonomy" id="150966"/>
    <lineage>
        <taxon>Eukaryota</taxon>
        <taxon>Viridiplantae</taxon>
        <taxon>Streptophyta</taxon>
        <taxon>Embryophyta</taxon>
        <taxon>Tracheophyta</taxon>
        <taxon>Spermatophyta</taxon>
        <taxon>Magnoliopsida</taxon>
        <taxon>eudicotyledons</taxon>
        <taxon>Gunneridae</taxon>
        <taxon>Pentapetalae</taxon>
        <taxon>Caryophyllales</taxon>
        <taxon>Nepenthaceae</taxon>
        <taxon>Nepenthes</taxon>
    </lineage>
</organism>
<protein>
    <submittedName>
        <fullName evidence="1">Uncharacterized protein</fullName>
    </submittedName>
</protein>
<dbReference type="Proteomes" id="UP001279734">
    <property type="component" value="Unassembled WGS sequence"/>
</dbReference>
<name>A0AAD3XK45_NEPGR</name>
<sequence length="103" mass="11764">MFEFDSPKLKLDHHHLYYFSGMAISNHKTSDTQPMATCKYISTVETVVHHHLHKYFESVANLLVNGFQHPVETSLLTLLRSWELKLTADPPEAAAIADCRRAN</sequence>
<proteinExistence type="predicted"/>
<comment type="caution">
    <text evidence="1">The sequence shown here is derived from an EMBL/GenBank/DDBJ whole genome shotgun (WGS) entry which is preliminary data.</text>
</comment>
<evidence type="ECO:0000313" key="1">
    <source>
        <dbReference type="EMBL" id="GMH07291.1"/>
    </source>
</evidence>
<evidence type="ECO:0000313" key="2">
    <source>
        <dbReference type="Proteomes" id="UP001279734"/>
    </source>
</evidence>
<reference evidence="1" key="1">
    <citation type="submission" date="2023-05" db="EMBL/GenBank/DDBJ databases">
        <title>Nepenthes gracilis genome sequencing.</title>
        <authorList>
            <person name="Fukushima K."/>
        </authorList>
    </citation>
    <scope>NUCLEOTIDE SEQUENCE</scope>
    <source>
        <strain evidence="1">SING2019-196</strain>
    </source>
</reference>
<dbReference type="EMBL" id="BSYO01000007">
    <property type="protein sequence ID" value="GMH07291.1"/>
    <property type="molecule type" value="Genomic_DNA"/>
</dbReference>